<protein>
    <submittedName>
        <fullName evidence="8">Guanyl-specific ribonuclease-like protein</fullName>
    </submittedName>
</protein>
<keyword evidence="4" id="KW-1015">Disulfide bond</keyword>
<dbReference type="OMA" id="NHERFFN"/>
<organism evidence="9">
    <name type="scientific">Chaetomium thermophilum (strain DSM 1495 / CBS 144.50 / IMI 039719)</name>
    <name type="common">Thermochaetoides thermophila</name>
    <dbReference type="NCBI Taxonomy" id="759272"/>
    <lineage>
        <taxon>Eukaryota</taxon>
        <taxon>Fungi</taxon>
        <taxon>Dikarya</taxon>
        <taxon>Ascomycota</taxon>
        <taxon>Pezizomycotina</taxon>
        <taxon>Sordariomycetes</taxon>
        <taxon>Sordariomycetidae</taxon>
        <taxon>Sordariales</taxon>
        <taxon>Chaetomiaceae</taxon>
        <taxon>Thermochaetoides</taxon>
    </lineage>
</organism>
<dbReference type="Pfam" id="PF00545">
    <property type="entry name" value="Ribonuclease"/>
    <property type="match status" value="1"/>
</dbReference>
<feature type="chain" id="PRO_5003409122" evidence="7">
    <location>
        <begin position="19"/>
        <end position="221"/>
    </location>
</feature>
<feature type="compositionally biased region" description="Low complexity" evidence="6">
    <location>
        <begin position="156"/>
        <end position="190"/>
    </location>
</feature>
<reference evidence="8 9" key="1">
    <citation type="journal article" date="2011" name="Cell">
        <title>Insight into structure and assembly of the nuclear pore complex by utilizing the genome of a eukaryotic thermophile.</title>
        <authorList>
            <person name="Amlacher S."/>
            <person name="Sarges P."/>
            <person name="Flemming D."/>
            <person name="van Noort V."/>
            <person name="Kunze R."/>
            <person name="Devos D.P."/>
            <person name="Arumugam M."/>
            <person name="Bork P."/>
            <person name="Hurt E."/>
        </authorList>
    </citation>
    <scope>NUCLEOTIDE SEQUENCE [LARGE SCALE GENOMIC DNA]</scope>
    <source>
        <strain evidence="9">DSM 1495 / CBS 144.50 / IMI 039719</strain>
    </source>
</reference>
<evidence type="ECO:0000313" key="9">
    <source>
        <dbReference type="Proteomes" id="UP000008066"/>
    </source>
</evidence>
<dbReference type="InterPro" id="IPR000026">
    <property type="entry name" value="N1-like"/>
</dbReference>
<gene>
    <name evidence="8" type="ORF">CTHT_0000350</name>
</gene>
<evidence type="ECO:0000256" key="3">
    <source>
        <dbReference type="ARBA" id="ARBA00022801"/>
    </source>
</evidence>
<evidence type="ECO:0000256" key="5">
    <source>
        <dbReference type="ARBA" id="ARBA00023239"/>
    </source>
</evidence>
<keyword evidence="7" id="KW-0732">Signal</keyword>
<dbReference type="KEGG" id="cthr:CTHT_0000350"/>
<dbReference type="EMBL" id="GL988030">
    <property type="protein sequence ID" value="EGS24104.1"/>
    <property type="molecule type" value="Genomic_DNA"/>
</dbReference>
<evidence type="ECO:0000256" key="1">
    <source>
        <dbReference type="ARBA" id="ARBA00022722"/>
    </source>
</evidence>
<name>G0RXT8_CHATD</name>
<evidence type="ECO:0000256" key="7">
    <source>
        <dbReference type="SAM" id="SignalP"/>
    </source>
</evidence>
<dbReference type="HOGENOM" id="CLU_111658_0_0_1"/>
<dbReference type="PANTHER" id="PTHR42104:SF2">
    <property type="entry name" value="GUANYL-SPECIFIC RIBONUCLEASE, PUTATIVE (AFU_ORTHOLOGUE AFUA_4G01200)-RELATED"/>
    <property type="match status" value="1"/>
</dbReference>
<evidence type="ECO:0000256" key="2">
    <source>
        <dbReference type="ARBA" id="ARBA00022759"/>
    </source>
</evidence>
<dbReference type="GO" id="GO:0046589">
    <property type="term" value="F:ribonuclease T1 activity"/>
    <property type="evidence" value="ECO:0007669"/>
    <property type="project" value="UniProtKB-EC"/>
</dbReference>
<keyword evidence="2" id="KW-0255">Endonuclease</keyword>
<dbReference type="AlphaFoldDB" id="G0RXT8"/>
<proteinExistence type="predicted"/>
<sequence length="221" mass="22768">MHLTFLSLYTLLSGAAAAADVFNGRVTLLQARQGTATLGNVTCGTHVYSKDQVDDAVAEGCRLYAAGEQIGSSKYPHTFNNREGLVFSTSGPYQEFPILSNGQIYSGRAPGPDRVVFNPNLNGECIYVGSMTHTGARTTNGFVSCEEVYVDVDVPATPSSSSKPASSATATVSSPSSATSSAATATPTAARDGDDEESSALRKGPVVGGILAGIVAALFAF</sequence>
<evidence type="ECO:0000256" key="4">
    <source>
        <dbReference type="ARBA" id="ARBA00023157"/>
    </source>
</evidence>
<feature type="region of interest" description="Disordered" evidence="6">
    <location>
        <begin position="156"/>
        <end position="201"/>
    </location>
</feature>
<dbReference type="RefSeq" id="XP_006690590.1">
    <property type="nucleotide sequence ID" value="XM_006690527.1"/>
</dbReference>
<feature type="signal peptide" evidence="7">
    <location>
        <begin position="1"/>
        <end position="18"/>
    </location>
</feature>
<keyword evidence="5" id="KW-0456">Lyase</keyword>
<evidence type="ECO:0000256" key="6">
    <source>
        <dbReference type="SAM" id="MobiDB-lite"/>
    </source>
</evidence>
<dbReference type="GO" id="GO:0016787">
    <property type="term" value="F:hydrolase activity"/>
    <property type="evidence" value="ECO:0007669"/>
    <property type="project" value="UniProtKB-KW"/>
</dbReference>
<keyword evidence="3" id="KW-0378">Hydrolase</keyword>
<dbReference type="PANTHER" id="PTHR42104">
    <property type="entry name" value="EXTRACELLULAR GUANYL-SPECIFIC RIBONUCLEASE RNTA (AFU_ORTHOLOGUE AFUA_4G03230)"/>
    <property type="match status" value="1"/>
</dbReference>
<dbReference type="OrthoDB" id="5425539at2759"/>
<dbReference type="SUPFAM" id="SSF53933">
    <property type="entry name" value="Microbial ribonucleases"/>
    <property type="match status" value="1"/>
</dbReference>
<keyword evidence="9" id="KW-1185">Reference proteome</keyword>
<dbReference type="eggNOG" id="ENOG502SA4T">
    <property type="taxonomic scope" value="Eukaryota"/>
</dbReference>
<dbReference type="GeneID" id="18254073"/>
<dbReference type="Proteomes" id="UP000008066">
    <property type="component" value="Unassembled WGS sequence"/>
</dbReference>
<accession>G0RXT8</accession>
<keyword evidence="1" id="KW-0540">Nuclease</keyword>
<evidence type="ECO:0000313" key="8">
    <source>
        <dbReference type="EMBL" id="EGS24104.1"/>
    </source>
</evidence>
<dbReference type="GO" id="GO:0003723">
    <property type="term" value="F:RNA binding"/>
    <property type="evidence" value="ECO:0007669"/>
    <property type="project" value="InterPro"/>
</dbReference>
<dbReference type="Gene3D" id="3.10.450.30">
    <property type="entry name" value="Microbial ribonucleases"/>
    <property type="match status" value="1"/>
</dbReference>
<dbReference type="InterPro" id="IPR016191">
    <property type="entry name" value="Ribonuclease/ribotoxin"/>
</dbReference>